<dbReference type="OrthoDB" id="5322683at2759"/>
<dbReference type="FunCoup" id="A0A6L2PVV9">
    <property type="interactions" value="467"/>
</dbReference>
<feature type="coiled-coil region" evidence="1">
    <location>
        <begin position="1589"/>
        <end position="1670"/>
    </location>
</feature>
<dbReference type="InterPro" id="IPR000237">
    <property type="entry name" value="GRIP_dom"/>
</dbReference>
<dbReference type="EMBL" id="BLKM01008935">
    <property type="protein sequence ID" value="GFG35322.1"/>
    <property type="molecule type" value="Genomic_DNA"/>
</dbReference>
<dbReference type="InParanoid" id="A0A6L2PVV9"/>
<organism evidence="4 5">
    <name type="scientific">Coptotermes formosanus</name>
    <name type="common">Formosan subterranean termite</name>
    <dbReference type="NCBI Taxonomy" id="36987"/>
    <lineage>
        <taxon>Eukaryota</taxon>
        <taxon>Metazoa</taxon>
        <taxon>Ecdysozoa</taxon>
        <taxon>Arthropoda</taxon>
        <taxon>Hexapoda</taxon>
        <taxon>Insecta</taxon>
        <taxon>Pterygota</taxon>
        <taxon>Neoptera</taxon>
        <taxon>Polyneoptera</taxon>
        <taxon>Dictyoptera</taxon>
        <taxon>Blattodea</taxon>
        <taxon>Blattoidea</taxon>
        <taxon>Termitoidae</taxon>
        <taxon>Rhinotermitidae</taxon>
        <taxon>Coptotermes</taxon>
    </lineage>
</organism>
<dbReference type="SUPFAM" id="SSF101283">
    <property type="entry name" value="GRIP domain"/>
    <property type="match status" value="1"/>
</dbReference>
<evidence type="ECO:0000259" key="3">
    <source>
        <dbReference type="PROSITE" id="PS50913"/>
    </source>
</evidence>
<dbReference type="Gene3D" id="1.10.220.60">
    <property type="entry name" value="GRIP domain"/>
    <property type="match status" value="1"/>
</dbReference>
<feature type="compositionally biased region" description="Low complexity" evidence="2">
    <location>
        <begin position="85"/>
        <end position="98"/>
    </location>
</feature>
<dbReference type="PANTHER" id="PTHR19327">
    <property type="entry name" value="GOLGIN"/>
    <property type="match status" value="1"/>
</dbReference>
<reference evidence="5" key="1">
    <citation type="submission" date="2020-01" db="EMBL/GenBank/DDBJ databases">
        <title>Draft genome sequence of the Termite Coptotermes fromosanus.</title>
        <authorList>
            <person name="Itakura S."/>
            <person name="Yosikawa Y."/>
            <person name="Umezawa K."/>
        </authorList>
    </citation>
    <scope>NUCLEOTIDE SEQUENCE [LARGE SCALE GENOMIC DNA]</scope>
</reference>
<evidence type="ECO:0000313" key="5">
    <source>
        <dbReference type="Proteomes" id="UP000502823"/>
    </source>
</evidence>
<comment type="caution">
    <text evidence="4">The sequence shown here is derived from an EMBL/GenBank/DDBJ whole genome shotgun (WGS) entry which is preliminary data.</text>
</comment>
<feature type="domain" description="GRIP" evidence="3">
    <location>
        <begin position="1689"/>
        <end position="1736"/>
    </location>
</feature>
<protein>
    <recommendedName>
        <fullName evidence="3">GRIP domain-containing protein</fullName>
    </recommendedName>
</protein>
<evidence type="ECO:0000256" key="1">
    <source>
        <dbReference type="SAM" id="Coils"/>
    </source>
</evidence>
<dbReference type="PROSITE" id="PS50913">
    <property type="entry name" value="GRIP"/>
    <property type="match status" value="1"/>
</dbReference>
<feature type="coiled-coil region" evidence="1">
    <location>
        <begin position="188"/>
        <end position="215"/>
    </location>
</feature>
<dbReference type="SUPFAM" id="SSF90257">
    <property type="entry name" value="Myosin rod fragments"/>
    <property type="match status" value="1"/>
</dbReference>
<dbReference type="Gene3D" id="1.10.287.1490">
    <property type="match status" value="1"/>
</dbReference>
<sequence length="1746" mass="199701">MFTKLKNKIAEEVKQSPLKLSASVQQLTQAVVSSSSSSVVVPASNDDFSIGDESEETPQNSPSKSGEFQSVDLHGEAPLSPPVPSAGGRSRRSSTSSITSDASSLFPIFESPVLNSFSLQSDLESASELEDSLGHQLERITKEQLCTAYRKVQARYTKYKGRYADLARHYRELDRENVKAKTVLVESQDKALRRIAELKEQCQLEQKAKAHLEDALRNDLEEKDHLISTLLTKIELLKLNGGKEEDDSSTQKGSYSENLLIDLSGGEPTVPLPKRQLEAEVAPSNEAESVLKEKIRKLESLLSKCKESIRCNKERVTQLNLENQQLQQALVEAKESSSTQVSKLTEELFTARQEIGSLEEALDILRKREEDAALSLAENKMTIHRELEAKEEQIRCLRDSLTEITHDKEALVERASMLQNEVARLKSVAAAPSTEDAGNSEEDRQTLIQAEAVKLLQQDMQQKLIDLGTKMSEKLESSELTNKQLEAEVMALKHQIEEQMETNKTLELELKSMQDKESSAENTHVNSEGSSKLEVALKEVENKLQAAEMKLAEKENVIAELAANCELLTTEHNKKLMSLQAEVEIALADRLQAECELSEREQEFKEGQKGAEVQSQLDLELSKKDEAKNKYVALSNQMGSVYVTVKDKNAEMTSSEIVSLKDKVQNLELKLSEGAEECIKIRREKENLSSGLVGSLKAVSQIKQSVQALRTDVCDRLNHAKEDVDRVGFQMMNVFELTKTEVETVRRELKEKDDINTDLRENVSVLEKQLSEQNANSKCERDLEEMLQDLKLSKKNLETELSENNTLIRKLQHESQNMTKTLEKKEQEISKLQDSVTDLQREITQKMEKANEDLIILRNDYKIKLQSKDTEISELTNKHNECCRKIICLENEVSSAESNVEKVSGNYKNLKLESEKLDNKVKELEDRCHSLKTEFVVLTEERAGLAGTVEELTHILTGHRRENGVLNEKVQMLTDSLSDSNNETTELRIQTEKLSNELMKASEEKQVLEHQIEEIKEAHLKVIENLKSQEEVWNNTSKSDKAEIMKLETALQALQKELMNAKQRLELETSNLSSQLKQSQQRGEELLAEAAMLKEENFKAMEDQLNLKCELDQSQQRVQLLSAQIENVNKESADYEQLLKEKQEELEVMVAEKETILATFTTESAKMLETEAKLITLHEEREKCLEELALLKAKEEDIKQSNIKLEEQLNVEAQRTNFLDDECKRMKESNDLLTEQFEQLNSVVGGLKKTNEENYDLIEHLMAEKTALENTIDNFVTQEKEISDKIQNLQSEVLHLKSQNESLTSDGEIKTQQLKELKKEFQQSMIERNAVEETRLDLEKQLGNLMKEKSCLEEQLSEANSKKEKQEDEWLQVEKLYANNKELQKELDTVLKEKLVLEQTLTAALGNLKGLQADELREQLEDNLLEKTDMKHGFDADVVEKTKEIQNLEKLLVEKGQLEHQLDNTLVDLQVKEKQLAELEETHTQKIKQLVQDFEKRLAEKDEELTNIENKMFDRAEREENIQIKDLQDHIKQLREAYEAQAQAYQQLYLQHEEAIKVKDIEFSDSEHRIQELKAAHQQELAEVDKTWHQCLEQRLAEAEARYREELTELSKEWRWERKELENTSQLAVAAVESGTGSIELLHRQLVAQANELKEAKRLHRLEVNELRQLLSLRRTPNSSGRTSGNITLEDACTELEYLRNILYEYMMGKEPVVLARVIAAVVKFDTEQTSRVLQKEEQKQTLVSY</sequence>
<proteinExistence type="predicted"/>
<dbReference type="Pfam" id="PF01465">
    <property type="entry name" value="GRIP"/>
    <property type="match status" value="1"/>
</dbReference>
<name>A0A6L2PVV9_COPFO</name>
<feature type="coiled-coil region" evidence="1">
    <location>
        <begin position="742"/>
        <end position="941"/>
    </location>
</feature>
<feature type="coiled-coil region" evidence="1">
    <location>
        <begin position="1462"/>
        <end position="1555"/>
    </location>
</feature>
<dbReference type="GO" id="GO:0031267">
    <property type="term" value="F:small GTPase binding"/>
    <property type="evidence" value="ECO:0007669"/>
    <property type="project" value="TreeGrafter"/>
</dbReference>
<feature type="compositionally biased region" description="Polar residues" evidence="2">
    <location>
        <begin position="57"/>
        <end position="68"/>
    </location>
</feature>
<dbReference type="PANTHER" id="PTHR19327:SF0">
    <property type="entry name" value="GOLGIN SUBFAMILY A MEMBER 4"/>
    <property type="match status" value="1"/>
</dbReference>
<dbReference type="GO" id="GO:0048193">
    <property type="term" value="P:Golgi vesicle transport"/>
    <property type="evidence" value="ECO:0007669"/>
    <property type="project" value="TreeGrafter"/>
</dbReference>
<dbReference type="GO" id="GO:0005794">
    <property type="term" value="C:Golgi apparatus"/>
    <property type="evidence" value="ECO:0007669"/>
    <property type="project" value="TreeGrafter"/>
</dbReference>
<feature type="region of interest" description="Disordered" evidence="2">
    <location>
        <begin position="31"/>
        <end position="98"/>
    </location>
</feature>
<accession>A0A6L2PVV9</accession>
<dbReference type="Proteomes" id="UP000502823">
    <property type="component" value="Unassembled WGS sequence"/>
</dbReference>
<feature type="compositionally biased region" description="Low complexity" evidence="2">
    <location>
        <begin position="31"/>
        <end position="44"/>
    </location>
</feature>
<dbReference type="SMART" id="SM00755">
    <property type="entry name" value="Grip"/>
    <property type="match status" value="1"/>
</dbReference>
<gene>
    <name evidence="4" type="ORF">Cfor_10319</name>
</gene>
<evidence type="ECO:0000313" key="4">
    <source>
        <dbReference type="EMBL" id="GFG35322.1"/>
    </source>
</evidence>
<keyword evidence="1" id="KW-0175">Coiled coil</keyword>
<evidence type="ECO:0000256" key="2">
    <source>
        <dbReference type="SAM" id="MobiDB-lite"/>
    </source>
</evidence>
<feature type="coiled-coil region" evidence="1">
    <location>
        <begin position="284"/>
        <end position="428"/>
    </location>
</feature>
<feature type="coiled-coil region" evidence="1">
    <location>
        <begin position="475"/>
        <end position="684"/>
    </location>
</feature>
<feature type="coiled-coil region" evidence="1">
    <location>
        <begin position="1258"/>
        <end position="1400"/>
    </location>
</feature>
<feature type="coiled-coil region" evidence="1">
    <location>
        <begin position="984"/>
        <end position="1211"/>
    </location>
</feature>
<keyword evidence="5" id="KW-1185">Reference proteome</keyword>